<dbReference type="Gene3D" id="1.10.260.40">
    <property type="entry name" value="lambda repressor-like DNA-binding domains"/>
    <property type="match status" value="1"/>
</dbReference>
<proteinExistence type="predicted"/>
<dbReference type="Pfam" id="PF13560">
    <property type="entry name" value="HTH_31"/>
    <property type="match status" value="1"/>
</dbReference>
<organism evidence="3 4">
    <name type="scientific">Streptomyces roseirectus</name>
    <dbReference type="NCBI Taxonomy" id="2768066"/>
    <lineage>
        <taxon>Bacteria</taxon>
        <taxon>Bacillati</taxon>
        <taxon>Actinomycetota</taxon>
        <taxon>Actinomycetes</taxon>
        <taxon>Kitasatosporales</taxon>
        <taxon>Streptomycetaceae</taxon>
        <taxon>Streptomyces</taxon>
    </lineage>
</organism>
<dbReference type="PROSITE" id="PS50943">
    <property type="entry name" value="HTH_CROC1"/>
    <property type="match status" value="1"/>
</dbReference>
<dbReference type="KEGG" id="sroi:IAG44_21920"/>
<evidence type="ECO:0000259" key="2">
    <source>
        <dbReference type="PROSITE" id="PS50943"/>
    </source>
</evidence>
<evidence type="ECO:0000313" key="3">
    <source>
        <dbReference type="EMBL" id="QNP71810.1"/>
    </source>
</evidence>
<dbReference type="CDD" id="cd00093">
    <property type="entry name" value="HTH_XRE"/>
    <property type="match status" value="1"/>
</dbReference>
<gene>
    <name evidence="3" type="ORF">IAG44_21920</name>
</gene>
<dbReference type="SUPFAM" id="SSF47413">
    <property type="entry name" value="lambda repressor-like DNA-binding domains"/>
    <property type="match status" value="1"/>
</dbReference>
<dbReference type="InterPro" id="IPR001387">
    <property type="entry name" value="Cro/C1-type_HTH"/>
</dbReference>
<evidence type="ECO:0000313" key="4">
    <source>
        <dbReference type="Proteomes" id="UP000516052"/>
    </source>
</evidence>
<dbReference type="Pfam" id="PF19054">
    <property type="entry name" value="DUF5753"/>
    <property type="match status" value="1"/>
</dbReference>
<dbReference type="Proteomes" id="UP000516052">
    <property type="component" value="Chromosome"/>
</dbReference>
<name>A0A7H0IG94_9ACTN</name>
<reference evidence="3 4" key="1">
    <citation type="submission" date="2020-08" db="EMBL/GenBank/DDBJ databases">
        <title>A novel species.</title>
        <authorList>
            <person name="Gao J."/>
        </authorList>
    </citation>
    <scope>NUCLEOTIDE SEQUENCE [LARGE SCALE GENOMIC DNA]</scope>
    <source>
        <strain evidence="3 4">CRXT-G-22</strain>
    </source>
</reference>
<dbReference type="InterPro" id="IPR010982">
    <property type="entry name" value="Lambda_DNA-bd_dom_sf"/>
</dbReference>
<protein>
    <submittedName>
        <fullName evidence="3">Helix-turn-helix transcriptional regulator</fullName>
    </submittedName>
</protein>
<evidence type="ECO:0000256" key="1">
    <source>
        <dbReference type="SAM" id="MobiDB-lite"/>
    </source>
</evidence>
<dbReference type="EMBL" id="CP060828">
    <property type="protein sequence ID" value="QNP71810.1"/>
    <property type="molecule type" value="Genomic_DNA"/>
</dbReference>
<sequence>MNRKKLDPDSSPHAEFGAQLRKVREEQGLTQEEVADRAGFSSSHMSAVETARKKPTLQVARLMDRALGTGDMFERRWRQMNNGGLLEGFPQMVSHEAKAAEIRLYEVGVIPGLLQAPEYAEVSAWSAVKRGVITSAQAEERIALIAQRQASLLRLPAPQIFAVLDESCLRRPMGDPRVMKAQLDRLLEFAELKNTHLQIALFDMGEHRPVSLPITLLTMPDRTLVAYAESALRGHLERDNTYVVPLLTAYYQLQAEALSQTDSVAMIRELRKGTP</sequence>
<accession>A0A7H0IG94</accession>
<dbReference type="AlphaFoldDB" id="A0A7H0IG94"/>
<dbReference type="GO" id="GO:0003677">
    <property type="term" value="F:DNA binding"/>
    <property type="evidence" value="ECO:0007669"/>
    <property type="project" value="InterPro"/>
</dbReference>
<feature type="domain" description="HTH cro/C1-type" evidence="2">
    <location>
        <begin position="20"/>
        <end position="73"/>
    </location>
</feature>
<dbReference type="InterPro" id="IPR043917">
    <property type="entry name" value="DUF5753"/>
</dbReference>
<keyword evidence="4" id="KW-1185">Reference proteome</keyword>
<feature type="region of interest" description="Disordered" evidence="1">
    <location>
        <begin position="27"/>
        <end position="51"/>
    </location>
</feature>
<dbReference type="SMART" id="SM00530">
    <property type="entry name" value="HTH_XRE"/>
    <property type="match status" value="1"/>
</dbReference>
<dbReference type="RefSeq" id="WP_187748770.1">
    <property type="nucleotide sequence ID" value="NZ_CP060828.1"/>
</dbReference>